<proteinExistence type="predicted"/>
<feature type="transmembrane region" description="Helical" evidence="6">
    <location>
        <begin position="353"/>
        <end position="374"/>
    </location>
</feature>
<dbReference type="Gene3D" id="1.20.1250.20">
    <property type="entry name" value="MFS general substrate transporter like domains"/>
    <property type="match status" value="1"/>
</dbReference>
<keyword evidence="3 6" id="KW-0812">Transmembrane</keyword>
<feature type="transmembrane region" description="Helical" evidence="6">
    <location>
        <begin position="130"/>
        <end position="152"/>
    </location>
</feature>
<dbReference type="RefSeq" id="WP_344896584.1">
    <property type="nucleotide sequence ID" value="NZ_BAAAZP010000238.1"/>
</dbReference>
<feature type="domain" description="Major facilitator superfamily (MFS) profile" evidence="7">
    <location>
        <begin position="7"/>
        <end position="444"/>
    </location>
</feature>
<dbReference type="Gene3D" id="1.20.1720.10">
    <property type="entry name" value="Multidrug resistance protein D"/>
    <property type="match status" value="1"/>
</dbReference>
<keyword evidence="4 6" id="KW-1133">Transmembrane helix</keyword>
<feature type="transmembrane region" description="Helical" evidence="6">
    <location>
        <begin position="329"/>
        <end position="347"/>
    </location>
</feature>
<feature type="transmembrane region" description="Helical" evidence="6">
    <location>
        <begin position="255"/>
        <end position="275"/>
    </location>
</feature>
<dbReference type="PRINTS" id="PR01035">
    <property type="entry name" value="TCRTETA"/>
</dbReference>
<feature type="transmembrane region" description="Helical" evidence="6">
    <location>
        <begin position="395"/>
        <end position="414"/>
    </location>
</feature>
<dbReference type="InterPro" id="IPR001958">
    <property type="entry name" value="Tet-R_TetA/multi-R_MdtG-like"/>
</dbReference>
<feature type="transmembrane region" description="Helical" evidence="6">
    <location>
        <begin position="287"/>
        <end position="309"/>
    </location>
</feature>
<protein>
    <submittedName>
        <fullName evidence="8">MFS transporter</fullName>
    </submittedName>
</protein>
<feature type="transmembrane region" description="Helical" evidence="6">
    <location>
        <begin position="98"/>
        <end position="118"/>
    </location>
</feature>
<dbReference type="CDD" id="cd17504">
    <property type="entry name" value="MFS_MMR_MDR_like"/>
    <property type="match status" value="1"/>
</dbReference>
<organism evidence="8 9">
    <name type="scientific">Nonomuraea antimicrobica</name>
    <dbReference type="NCBI Taxonomy" id="561173"/>
    <lineage>
        <taxon>Bacteria</taxon>
        <taxon>Bacillati</taxon>
        <taxon>Actinomycetota</taxon>
        <taxon>Actinomycetes</taxon>
        <taxon>Streptosporangiales</taxon>
        <taxon>Streptosporangiaceae</taxon>
        <taxon>Nonomuraea</taxon>
    </lineage>
</organism>
<dbReference type="InterPro" id="IPR036259">
    <property type="entry name" value="MFS_trans_sf"/>
</dbReference>
<evidence type="ECO:0000259" key="7">
    <source>
        <dbReference type="PROSITE" id="PS50850"/>
    </source>
</evidence>
<dbReference type="PROSITE" id="PS50850">
    <property type="entry name" value="MFS"/>
    <property type="match status" value="1"/>
</dbReference>
<feature type="transmembrane region" description="Helical" evidence="6">
    <location>
        <begin position="158"/>
        <end position="179"/>
    </location>
</feature>
<dbReference type="SUPFAM" id="SSF103473">
    <property type="entry name" value="MFS general substrate transporter"/>
    <property type="match status" value="1"/>
</dbReference>
<evidence type="ECO:0000256" key="6">
    <source>
        <dbReference type="SAM" id="Phobius"/>
    </source>
</evidence>
<keyword evidence="5 6" id="KW-0472">Membrane</keyword>
<evidence type="ECO:0000256" key="2">
    <source>
        <dbReference type="ARBA" id="ARBA00022448"/>
    </source>
</evidence>
<dbReference type="EMBL" id="BAAAZP010000238">
    <property type="protein sequence ID" value="GAA3718511.1"/>
    <property type="molecule type" value="Genomic_DNA"/>
</dbReference>
<feature type="transmembrane region" description="Helical" evidence="6">
    <location>
        <begin position="73"/>
        <end position="92"/>
    </location>
</feature>
<feature type="transmembrane region" description="Helical" evidence="6">
    <location>
        <begin position="45"/>
        <end position="61"/>
    </location>
</feature>
<accession>A0ABP7EH60</accession>
<evidence type="ECO:0000256" key="3">
    <source>
        <dbReference type="ARBA" id="ARBA00022692"/>
    </source>
</evidence>
<dbReference type="InterPro" id="IPR020846">
    <property type="entry name" value="MFS_dom"/>
</dbReference>
<dbReference type="Pfam" id="PF07690">
    <property type="entry name" value="MFS_1"/>
    <property type="match status" value="2"/>
</dbReference>
<evidence type="ECO:0000313" key="8">
    <source>
        <dbReference type="EMBL" id="GAA3718511.1"/>
    </source>
</evidence>
<keyword evidence="2" id="KW-0813">Transport</keyword>
<dbReference type="PANTHER" id="PTHR42718:SF9">
    <property type="entry name" value="MAJOR FACILITATOR SUPERFAMILY MULTIDRUG TRANSPORTER MFSC"/>
    <property type="match status" value="1"/>
</dbReference>
<dbReference type="InterPro" id="IPR011701">
    <property type="entry name" value="MFS"/>
</dbReference>
<reference evidence="9" key="1">
    <citation type="journal article" date="2019" name="Int. J. Syst. Evol. Microbiol.">
        <title>The Global Catalogue of Microorganisms (GCM) 10K type strain sequencing project: providing services to taxonomists for standard genome sequencing and annotation.</title>
        <authorList>
            <consortium name="The Broad Institute Genomics Platform"/>
            <consortium name="The Broad Institute Genome Sequencing Center for Infectious Disease"/>
            <person name="Wu L."/>
            <person name="Ma J."/>
        </authorList>
    </citation>
    <scope>NUCLEOTIDE SEQUENCE [LARGE SCALE GENOMIC DNA]</scope>
    <source>
        <strain evidence="9">JCM 16904</strain>
    </source>
</reference>
<gene>
    <name evidence="8" type="ORF">GCM10022224_100290</name>
</gene>
<evidence type="ECO:0000313" key="9">
    <source>
        <dbReference type="Proteomes" id="UP001500902"/>
    </source>
</evidence>
<evidence type="ECO:0000256" key="1">
    <source>
        <dbReference type="ARBA" id="ARBA00004651"/>
    </source>
</evidence>
<keyword evidence="9" id="KW-1185">Reference proteome</keyword>
<evidence type="ECO:0000256" key="4">
    <source>
        <dbReference type="ARBA" id="ARBA00022989"/>
    </source>
</evidence>
<comment type="caution">
    <text evidence="8">The sequence shown here is derived from an EMBL/GenBank/DDBJ whole genome shotgun (WGS) entry which is preliminary data.</text>
</comment>
<dbReference type="Proteomes" id="UP001500902">
    <property type="component" value="Unassembled WGS sequence"/>
</dbReference>
<comment type="subcellular location">
    <subcellularLocation>
        <location evidence="1">Cell membrane</location>
        <topology evidence="1">Multi-pass membrane protein</topology>
    </subcellularLocation>
</comment>
<sequence>MKSANATLFALVASVFSYALMQTMVVPAVGLLQRELATTPGWASWIISGFLLSSAVLTPLLGRMGDLYGKRRVLLAVLITYLVGMAGALAAQDIGQLIAARVVQGAALALVPLSMAILRETMPRERMAFAFGLISGIVGAGAGAGLVVGGLLADYLSWRWLFGVGALLTLVSLGLVARFVPASTHTAKGRLDFPGAVLLGAGLVALLLALTQGRGWTAVALGAAAVAFFVVLLLVERRRDDALIDVAELADRPMLATHALAFLFGAASYFFYLALPAYAQLDPGAGGIGFGATVTVSGLLMLPGALVLLPTGTAVGRLAERFGPRWPAVLGFAVAVVGSALLALAHASMWQHLVFYTVVGAGSGLVMASLPKLIGDLVPLTRTGVANGLNNIARTVGGVVGSGLAAAVLSTGYTDSAFTTLFWLATATSVLGVAAAPFAVRHARGREHERVQQARA</sequence>
<dbReference type="PANTHER" id="PTHR42718">
    <property type="entry name" value="MAJOR FACILITATOR SUPERFAMILY MULTIDRUG TRANSPORTER MFSC"/>
    <property type="match status" value="1"/>
</dbReference>
<evidence type="ECO:0000256" key="5">
    <source>
        <dbReference type="ARBA" id="ARBA00023136"/>
    </source>
</evidence>
<feature type="transmembrane region" description="Helical" evidence="6">
    <location>
        <begin position="216"/>
        <end position="235"/>
    </location>
</feature>
<feature type="transmembrane region" description="Helical" evidence="6">
    <location>
        <begin position="420"/>
        <end position="440"/>
    </location>
</feature>
<name>A0ABP7EH60_9ACTN</name>
<feature type="transmembrane region" description="Helical" evidence="6">
    <location>
        <begin position="191"/>
        <end position="210"/>
    </location>
</feature>